<evidence type="ECO:0000313" key="7">
    <source>
        <dbReference type="Proteomes" id="UP000310506"/>
    </source>
</evidence>
<dbReference type="GO" id="GO:0015833">
    <property type="term" value="P:peptide transport"/>
    <property type="evidence" value="ECO:0007669"/>
    <property type="project" value="InterPro"/>
</dbReference>
<evidence type="ECO:0000313" key="6">
    <source>
        <dbReference type="EMBL" id="THB61136.1"/>
    </source>
</evidence>
<evidence type="ECO:0000256" key="2">
    <source>
        <dbReference type="ARBA" id="ARBA00022448"/>
    </source>
</evidence>
<evidence type="ECO:0000256" key="3">
    <source>
        <dbReference type="ARBA" id="ARBA00022741"/>
    </source>
</evidence>
<dbReference type="Proteomes" id="UP000310506">
    <property type="component" value="Unassembled WGS sequence"/>
</dbReference>
<evidence type="ECO:0000256" key="1">
    <source>
        <dbReference type="ARBA" id="ARBA00005417"/>
    </source>
</evidence>
<dbReference type="EMBL" id="SDGV01000016">
    <property type="protein sequence ID" value="THB61136.1"/>
    <property type="molecule type" value="Genomic_DNA"/>
</dbReference>
<dbReference type="AlphaFoldDB" id="A0A4S3B6G3"/>
<dbReference type="Gene3D" id="3.40.50.300">
    <property type="entry name" value="P-loop containing nucleotide triphosphate hydrolases"/>
    <property type="match status" value="1"/>
</dbReference>
<dbReference type="NCBIfam" id="TIGR01727">
    <property type="entry name" value="oligo_HPY"/>
    <property type="match status" value="1"/>
</dbReference>
<organism evidence="6 7">
    <name type="scientific">Vagococcus silagei</name>
    <dbReference type="NCBI Taxonomy" id="2508885"/>
    <lineage>
        <taxon>Bacteria</taxon>
        <taxon>Bacillati</taxon>
        <taxon>Bacillota</taxon>
        <taxon>Bacilli</taxon>
        <taxon>Lactobacillales</taxon>
        <taxon>Enterococcaceae</taxon>
        <taxon>Vagococcus</taxon>
    </lineage>
</organism>
<dbReference type="Pfam" id="PF08352">
    <property type="entry name" value="oligo_HPY"/>
    <property type="match status" value="1"/>
</dbReference>
<dbReference type="OrthoDB" id="9802264at2"/>
<dbReference type="InterPro" id="IPR027417">
    <property type="entry name" value="P-loop_NTPase"/>
</dbReference>
<sequence length="125" mass="14282">MYAGKIVEYGTTLEVFYQAKHPYTWGLIQSIPIQGQPLYSIPGTPPSIYQVKAGDAFFERNDYALVIDELEEPPFFKVSDTHFAATWLLAEDAPEVIVPSNIQARYDQYEAWQLARRDQYGTVKS</sequence>
<proteinExistence type="inferred from homology"/>
<dbReference type="GO" id="GO:0005524">
    <property type="term" value="F:ATP binding"/>
    <property type="evidence" value="ECO:0007669"/>
    <property type="project" value="UniProtKB-KW"/>
</dbReference>
<gene>
    <name evidence="6" type="ORF">ESZ54_07290</name>
</gene>
<feature type="domain" description="Oligopeptide/dipeptide ABC transporter C-terminal" evidence="5">
    <location>
        <begin position="7"/>
        <end position="64"/>
    </location>
</feature>
<keyword evidence="4" id="KW-0067">ATP-binding</keyword>
<evidence type="ECO:0000259" key="5">
    <source>
        <dbReference type="Pfam" id="PF08352"/>
    </source>
</evidence>
<accession>A0A4S3B6G3</accession>
<dbReference type="SUPFAM" id="SSF52540">
    <property type="entry name" value="P-loop containing nucleoside triphosphate hydrolases"/>
    <property type="match status" value="1"/>
</dbReference>
<dbReference type="InterPro" id="IPR013563">
    <property type="entry name" value="Oligopep_ABC_C"/>
</dbReference>
<keyword evidence="3" id="KW-0547">Nucleotide-binding</keyword>
<reference evidence="6 7" key="1">
    <citation type="submission" date="2019-01" db="EMBL/GenBank/DDBJ databases">
        <title>Vagococcus silagei sp. nov. isolated from brewer's grain.</title>
        <authorList>
            <person name="Guu J.-R."/>
        </authorList>
    </citation>
    <scope>NUCLEOTIDE SEQUENCE [LARGE SCALE GENOMIC DNA]</scope>
    <source>
        <strain evidence="6 7">2B-2</strain>
    </source>
</reference>
<evidence type="ECO:0000256" key="4">
    <source>
        <dbReference type="ARBA" id="ARBA00022840"/>
    </source>
</evidence>
<name>A0A4S3B6G3_9ENTE</name>
<keyword evidence="7" id="KW-1185">Reference proteome</keyword>
<keyword evidence="2" id="KW-0813">Transport</keyword>
<comment type="similarity">
    <text evidence="1">Belongs to the ABC transporter superfamily.</text>
</comment>
<dbReference type="PANTHER" id="PTHR43067:SF3">
    <property type="entry name" value="MALTOSE ABC TRANSPORTER, ATP-BINDING PROTEIN"/>
    <property type="match status" value="1"/>
</dbReference>
<comment type="caution">
    <text evidence="6">The sequence shown here is derived from an EMBL/GenBank/DDBJ whole genome shotgun (WGS) entry which is preliminary data.</text>
</comment>
<protein>
    <recommendedName>
        <fullName evidence="5">Oligopeptide/dipeptide ABC transporter C-terminal domain-containing protein</fullName>
    </recommendedName>
</protein>
<dbReference type="PANTHER" id="PTHR43067">
    <property type="entry name" value="OLIGOPEPTIDE/DIPEPTIDE ABC TRANSPORTER, ATPASE SUBUNIT"/>
    <property type="match status" value="1"/>
</dbReference>